<comment type="caution">
    <text evidence="3">The sequence shown here is derived from an EMBL/GenBank/DDBJ whole genome shotgun (WGS) entry which is preliminary data.</text>
</comment>
<sequence>MRHGTLILGLEDVDKLEDDDDDDEDDDDNRPTTAIDAAGRLMVGYEEKVQCLTRSGPVELMVLRAPEERAKAAAKQEGLQGGLAAGCKAALLVEVKPTAGFSNLWQALAAGIALARSNAVGGRSSYPGSPVHVVLTDTMNWYFLGIKAVAAAVDEGAGGETAACSGSRTAADGSATCTSGLEFKINTGEIFRLFDCSMIVASLLRPSTPVEGVLQVMYRLYKALYPDESIDDLPAAIREGERLAKKAAHDWMAPHMESLQRQREAEAEATAKSAAAAEKAAAVAAEKAAAEKEAAVAAEKAAAEKAVKLVQQAAAVAAEKAAAEKEAAVAAEKAAAEKAVKLVQQAAAVAAEKAAAEKEAAVAAEKAAAEKAVKLVQQAAAVAAEQAAAEKEAAVAAEKAAAEKEAAVAAEKAAAVAAARLEAAVKRALQEAAAEAAARHKA</sequence>
<reference evidence="3 4" key="1">
    <citation type="journal article" date="2017" name="Mol. Biol. Evol.">
        <title>The 4-celled Tetrabaena socialis nuclear genome reveals the essential components for genetic control of cell number at the origin of multicellularity in the volvocine lineage.</title>
        <authorList>
            <person name="Featherston J."/>
            <person name="Arakaki Y."/>
            <person name="Hanschen E.R."/>
            <person name="Ferris P.J."/>
            <person name="Michod R.E."/>
            <person name="Olson B.J.S.C."/>
            <person name="Nozaki H."/>
            <person name="Durand P.M."/>
        </authorList>
    </citation>
    <scope>NUCLEOTIDE SEQUENCE [LARGE SCALE GENOMIC DNA]</scope>
    <source>
        <strain evidence="3 4">NIES-571</strain>
    </source>
</reference>
<keyword evidence="4" id="KW-1185">Reference proteome</keyword>
<organism evidence="3 4">
    <name type="scientific">Tetrabaena socialis</name>
    <dbReference type="NCBI Taxonomy" id="47790"/>
    <lineage>
        <taxon>Eukaryota</taxon>
        <taxon>Viridiplantae</taxon>
        <taxon>Chlorophyta</taxon>
        <taxon>core chlorophytes</taxon>
        <taxon>Chlorophyceae</taxon>
        <taxon>CS clade</taxon>
        <taxon>Chlamydomonadales</taxon>
        <taxon>Tetrabaenaceae</taxon>
        <taxon>Tetrabaena</taxon>
    </lineage>
</organism>
<feature type="compositionally biased region" description="Acidic residues" evidence="2">
    <location>
        <begin position="14"/>
        <end position="28"/>
    </location>
</feature>
<evidence type="ECO:0000313" key="4">
    <source>
        <dbReference type="Proteomes" id="UP000236333"/>
    </source>
</evidence>
<dbReference type="EMBL" id="PGGS01000061">
    <property type="protein sequence ID" value="PNH10291.1"/>
    <property type="molecule type" value="Genomic_DNA"/>
</dbReference>
<keyword evidence="1" id="KW-0175">Coiled coil</keyword>
<proteinExistence type="predicted"/>
<feature type="coiled-coil region" evidence="1">
    <location>
        <begin position="306"/>
        <end position="359"/>
    </location>
</feature>
<accession>A0A2J8ACP4</accession>
<gene>
    <name evidence="3" type="ORF">TSOC_003008</name>
</gene>
<name>A0A2J8ACP4_9CHLO</name>
<dbReference type="OrthoDB" id="543962at2759"/>
<feature type="region of interest" description="Disordered" evidence="2">
    <location>
        <begin position="13"/>
        <end position="33"/>
    </location>
</feature>
<evidence type="ECO:0000256" key="2">
    <source>
        <dbReference type="SAM" id="MobiDB-lite"/>
    </source>
</evidence>
<evidence type="ECO:0000313" key="3">
    <source>
        <dbReference type="EMBL" id="PNH10291.1"/>
    </source>
</evidence>
<protein>
    <submittedName>
        <fullName evidence="3">Uncharacterized protein</fullName>
    </submittedName>
</protein>
<evidence type="ECO:0000256" key="1">
    <source>
        <dbReference type="SAM" id="Coils"/>
    </source>
</evidence>
<dbReference type="Proteomes" id="UP000236333">
    <property type="component" value="Unassembled WGS sequence"/>
</dbReference>
<dbReference type="AlphaFoldDB" id="A0A2J8ACP4"/>